<dbReference type="RefSeq" id="WP_203173238.1">
    <property type="nucleotide sequence ID" value="NZ_JAEVHM010000003.1"/>
</dbReference>
<protein>
    <submittedName>
        <fullName evidence="10">MFS transporter</fullName>
    </submittedName>
</protein>
<dbReference type="CDD" id="cd06173">
    <property type="entry name" value="MFS_MefA_like"/>
    <property type="match status" value="1"/>
</dbReference>
<evidence type="ECO:0000259" key="9">
    <source>
        <dbReference type="PROSITE" id="PS50850"/>
    </source>
</evidence>
<dbReference type="InterPro" id="IPR020846">
    <property type="entry name" value="MFS_dom"/>
</dbReference>
<evidence type="ECO:0000256" key="5">
    <source>
        <dbReference type="ARBA" id="ARBA00022989"/>
    </source>
</evidence>
<feature type="transmembrane region" description="Helical" evidence="8">
    <location>
        <begin position="266"/>
        <end position="289"/>
    </location>
</feature>
<feature type="region of interest" description="Disordered" evidence="7">
    <location>
        <begin position="419"/>
        <end position="438"/>
    </location>
</feature>
<organism evidence="10 11">
    <name type="scientific">Micromonospora parastrephiae</name>
    <dbReference type="NCBI Taxonomy" id="2806101"/>
    <lineage>
        <taxon>Bacteria</taxon>
        <taxon>Bacillati</taxon>
        <taxon>Actinomycetota</taxon>
        <taxon>Actinomycetes</taxon>
        <taxon>Micromonosporales</taxon>
        <taxon>Micromonosporaceae</taxon>
        <taxon>Micromonospora</taxon>
    </lineage>
</organism>
<dbReference type="Pfam" id="PF05977">
    <property type="entry name" value="MFS_3"/>
    <property type="match status" value="1"/>
</dbReference>
<feature type="transmembrane region" description="Helical" evidence="8">
    <location>
        <begin position="119"/>
        <end position="139"/>
    </location>
</feature>
<comment type="subcellular location">
    <subcellularLocation>
        <location evidence="1">Cell membrane</location>
        <topology evidence="1">Multi-pass membrane protein</topology>
    </subcellularLocation>
</comment>
<dbReference type="InterPro" id="IPR010290">
    <property type="entry name" value="TM_effector"/>
</dbReference>
<evidence type="ECO:0000313" key="11">
    <source>
        <dbReference type="Proteomes" id="UP000601027"/>
    </source>
</evidence>
<evidence type="ECO:0000256" key="4">
    <source>
        <dbReference type="ARBA" id="ARBA00022692"/>
    </source>
</evidence>
<feature type="transmembrane region" description="Helical" evidence="8">
    <location>
        <begin position="181"/>
        <end position="201"/>
    </location>
</feature>
<feature type="transmembrane region" description="Helical" evidence="8">
    <location>
        <begin position="324"/>
        <end position="346"/>
    </location>
</feature>
<feature type="transmembrane region" description="Helical" evidence="8">
    <location>
        <begin position="367"/>
        <end position="387"/>
    </location>
</feature>
<sequence length="438" mass="45794">MSGSLEESERRHRWGGLLRQRDFRLFLIGETTSKLGSSMASIAIPLVALVTLKASAFEVSALAAMAWLPWLLIGLPAGAWVDRLPSRRVMVVCNVVSLVSFASVPIAAWYGVLTIGQMVVAALAAGTAAVFFETAYQVYLPALVRKEDLTEGNAKLQGSAAAAYIAGPGAGGLIAQAFGPVWALFGHALSFLVSTACLLLIRHPAGRQRSTARSNTGLVREIVEGLRYVSGDSYLRTFTVYGATANLTLNGFTAVLVVFMVQDLGFSAGVAGAAMAGISVGGVIGAVVTPWVVRRFGSARGLLIGQAATPFALLIPLAGPGAGLLLVMLGGMLISLGLIIGNIIKGTFRQEYCPRSVLGRVIVSMQFLNYGAIPIGALLGGALSTLLGVRTTIWITASAFALSSLILVLSPIRRHRQLPSAPADQLPSSLPVQAEPVS</sequence>
<accession>A0ABS1XNC1</accession>
<feature type="transmembrane region" description="Helical" evidence="8">
    <location>
        <begin position="301"/>
        <end position="318"/>
    </location>
</feature>
<gene>
    <name evidence="10" type="ORF">JNW91_02005</name>
</gene>
<evidence type="ECO:0000256" key="7">
    <source>
        <dbReference type="SAM" id="MobiDB-lite"/>
    </source>
</evidence>
<dbReference type="Gene3D" id="1.20.1250.20">
    <property type="entry name" value="MFS general substrate transporter like domains"/>
    <property type="match status" value="1"/>
</dbReference>
<comment type="caution">
    <text evidence="10">The sequence shown here is derived from an EMBL/GenBank/DDBJ whole genome shotgun (WGS) entry which is preliminary data.</text>
</comment>
<keyword evidence="2" id="KW-0813">Transport</keyword>
<evidence type="ECO:0000256" key="3">
    <source>
        <dbReference type="ARBA" id="ARBA00022475"/>
    </source>
</evidence>
<evidence type="ECO:0000313" key="10">
    <source>
        <dbReference type="EMBL" id="MBM0230757.1"/>
    </source>
</evidence>
<keyword evidence="4 8" id="KW-0812">Transmembrane</keyword>
<evidence type="ECO:0000256" key="1">
    <source>
        <dbReference type="ARBA" id="ARBA00004651"/>
    </source>
</evidence>
<reference evidence="10 11" key="1">
    <citation type="submission" date="2021-01" db="EMBL/GenBank/DDBJ databases">
        <title>Draft genome sequence of Micromonospora sp. strain STR1_7.</title>
        <authorList>
            <person name="Karlyshev A."/>
            <person name="Jawad R."/>
        </authorList>
    </citation>
    <scope>NUCLEOTIDE SEQUENCE [LARGE SCALE GENOMIC DNA]</scope>
    <source>
        <strain evidence="10 11">STR1-7</strain>
    </source>
</reference>
<dbReference type="PANTHER" id="PTHR23513:SF6">
    <property type="entry name" value="MAJOR FACILITATOR SUPERFAMILY ASSOCIATED DOMAIN-CONTAINING PROTEIN"/>
    <property type="match status" value="1"/>
</dbReference>
<dbReference type="InterPro" id="IPR036259">
    <property type="entry name" value="MFS_trans_sf"/>
</dbReference>
<feature type="transmembrane region" description="Helical" evidence="8">
    <location>
        <begin position="89"/>
        <end position="112"/>
    </location>
</feature>
<feature type="transmembrane region" description="Helical" evidence="8">
    <location>
        <begin position="35"/>
        <end position="52"/>
    </location>
</feature>
<keyword evidence="5 8" id="KW-1133">Transmembrane helix</keyword>
<keyword evidence="3" id="KW-1003">Cell membrane</keyword>
<proteinExistence type="predicted"/>
<dbReference type="Proteomes" id="UP000601027">
    <property type="component" value="Unassembled WGS sequence"/>
</dbReference>
<dbReference type="SUPFAM" id="SSF103473">
    <property type="entry name" value="MFS general substrate transporter"/>
    <property type="match status" value="1"/>
</dbReference>
<evidence type="ECO:0000256" key="2">
    <source>
        <dbReference type="ARBA" id="ARBA00022448"/>
    </source>
</evidence>
<name>A0ABS1XNC1_9ACTN</name>
<evidence type="ECO:0000256" key="8">
    <source>
        <dbReference type="SAM" id="Phobius"/>
    </source>
</evidence>
<dbReference type="EMBL" id="JAEVHM010000003">
    <property type="protein sequence ID" value="MBM0230757.1"/>
    <property type="molecule type" value="Genomic_DNA"/>
</dbReference>
<dbReference type="PANTHER" id="PTHR23513">
    <property type="entry name" value="INTEGRAL MEMBRANE EFFLUX PROTEIN-RELATED"/>
    <property type="match status" value="1"/>
</dbReference>
<dbReference type="PROSITE" id="PS50850">
    <property type="entry name" value="MFS"/>
    <property type="match status" value="1"/>
</dbReference>
<feature type="transmembrane region" description="Helical" evidence="8">
    <location>
        <begin position="238"/>
        <end position="260"/>
    </location>
</feature>
<feature type="transmembrane region" description="Helical" evidence="8">
    <location>
        <begin position="393"/>
        <end position="412"/>
    </location>
</feature>
<feature type="transmembrane region" description="Helical" evidence="8">
    <location>
        <begin position="59"/>
        <end position="77"/>
    </location>
</feature>
<keyword evidence="11" id="KW-1185">Reference proteome</keyword>
<keyword evidence="6 8" id="KW-0472">Membrane</keyword>
<feature type="domain" description="Major facilitator superfamily (MFS) profile" evidence="9">
    <location>
        <begin position="234"/>
        <end position="438"/>
    </location>
</feature>
<evidence type="ECO:0000256" key="6">
    <source>
        <dbReference type="ARBA" id="ARBA00023136"/>
    </source>
</evidence>